<gene>
    <name evidence="1" type="primary">Necator_chrIII.g8973</name>
    <name evidence="1" type="ORF">RB195_008208</name>
</gene>
<evidence type="ECO:0008006" key="3">
    <source>
        <dbReference type="Google" id="ProtNLM"/>
    </source>
</evidence>
<organism evidence="1 2">
    <name type="scientific">Necator americanus</name>
    <name type="common">Human hookworm</name>
    <dbReference type="NCBI Taxonomy" id="51031"/>
    <lineage>
        <taxon>Eukaryota</taxon>
        <taxon>Metazoa</taxon>
        <taxon>Ecdysozoa</taxon>
        <taxon>Nematoda</taxon>
        <taxon>Chromadorea</taxon>
        <taxon>Rhabditida</taxon>
        <taxon>Rhabditina</taxon>
        <taxon>Rhabditomorpha</taxon>
        <taxon>Strongyloidea</taxon>
        <taxon>Ancylostomatidae</taxon>
        <taxon>Bunostominae</taxon>
        <taxon>Necator</taxon>
    </lineage>
</organism>
<dbReference type="EMBL" id="JAVFWL010000003">
    <property type="protein sequence ID" value="KAK6739567.1"/>
    <property type="molecule type" value="Genomic_DNA"/>
</dbReference>
<name>A0ABR1CMG6_NECAM</name>
<accession>A0ABR1CMG6</accession>
<keyword evidence="2" id="KW-1185">Reference proteome</keyword>
<proteinExistence type="predicted"/>
<evidence type="ECO:0000313" key="1">
    <source>
        <dbReference type="EMBL" id="KAK6739567.1"/>
    </source>
</evidence>
<comment type="caution">
    <text evidence="1">The sequence shown here is derived from an EMBL/GenBank/DDBJ whole genome shotgun (WGS) entry which is preliminary data.</text>
</comment>
<protein>
    <recommendedName>
        <fullName evidence="3">Secreted protein</fullName>
    </recommendedName>
</protein>
<sequence>MTPPCVFFLPRLPQYSVIFISAMISFTSLYVKHQSLIAAGANRENTHSSSNALKLYLYYIAIEGVLKAKPRIFPQCRTDAFRKKTMKSVALIYNKKEENVARK</sequence>
<evidence type="ECO:0000313" key="2">
    <source>
        <dbReference type="Proteomes" id="UP001303046"/>
    </source>
</evidence>
<reference evidence="1 2" key="1">
    <citation type="submission" date="2023-08" db="EMBL/GenBank/DDBJ databases">
        <title>A Necator americanus chromosomal reference genome.</title>
        <authorList>
            <person name="Ilik V."/>
            <person name="Petrzelkova K.J."/>
            <person name="Pardy F."/>
            <person name="Fuh T."/>
            <person name="Niatou-Singa F.S."/>
            <person name="Gouil Q."/>
            <person name="Baker L."/>
            <person name="Ritchie M.E."/>
            <person name="Jex A.R."/>
            <person name="Gazzola D."/>
            <person name="Li H."/>
            <person name="Toshio Fujiwara R."/>
            <person name="Zhan B."/>
            <person name="Aroian R.V."/>
            <person name="Pafco B."/>
            <person name="Schwarz E.M."/>
        </authorList>
    </citation>
    <scope>NUCLEOTIDE SEQUENCE [LARGE SCALE GENOMIC DNA]</scope>
    <source>
        <strain evidence="1 2">Aroian</strain>
        <tissue evidence="1">Whole animal</tissue>
    </source>
</reference>
<dbReference type="Proteomes" id="UP001303046">
    <property type="component" value="Unassembled WGS sequence"/>
</dbReference>